<proteinExistence type="predicted"/>
<dbReference type="EMBL" id="AOIO01000048">
    <property type="protein sequence ID" value="ELY97182.1"/>
    <property type="molecule type" value="Genomic_DNA"/>
</dbReference>
<gene>
    <name evidence="1" type="ORF">C481_20716</name>
</gene>
<evidence type="ECO:0000313" key="1">
    <source>
        <dbReference type="EMBL" id="ELY97182.1"/>
    </source>
</evidence>
<dbReference type="PATRIC" id="fig|29540.5.peg.4193"/>
<name>M0AH08_NATA1</name>
<dbReference type="eggNOG" id="arCOG10800">
    <property type="taxonomic scope" value="Archaea"/>
</dbReference>
<comment type="caution">
    <text evidence="1">The sequence shown here is derived from an EMBL/GenBank/DDBJ whole genome shotgun (WGS) entry which is preliminary data.</text>
</comment>
<sequence>MTDDPPRSADLPAGYDDLDPYADVDLETLPKWWRRNIELFREHGLRPYRPARLADGKPLPVVLNRLEDRYSVTITVRTVPSDGSETWSVWIDGDHVVDVRQNVLDALGQMGVAVDDFDVRVSISDLG</sequence>
<dbReference type="Proteomes" id="UP000011554">
    <property type="component" value="Unassembled WGS sequence"/>
</dbReference>
<dbReference type="STRING" id="29540.C481_20716"/>
<protein>
    <submittedName>
        <fullName evidence="1">Uncharacterized protein</fullName>
    </submittedName>
</protein>
<accession>M0AH08</accession>
<evidence type="ECO:0000313" key="2">
    <source>
        <dbReference type="Proteomes" id="UP000011554"/>
    </source>
</evidence>
<dbReference type="AlphaFoldDB" id="M0AH08"/>
<dbReference type="RefSeq" id="WP_006111257.1">
    <property type="nucleotide sequence ID" value="NZ_AOIO01000048.1"/>
</dbReference>
<organism evidence="1 2">
    <name type="scientific">Natrialba asiatica (strain ATCC 700177 / DSM 12278 / JCM 9576 / FERM P-10747 / NBRC 102637 / 172P1)</name>
    <dbReference type="NCBI Taxonomy" id="29540"/>
    <lineage>
        <taxon>Archaea</taxon>
        <taxon>Methanobacteriati</taxon>
        <taxon>Methanobacteriota</taxon>
        <taxon>Stenosarchaea group</taxon>
        <taxon>Halobacteria</taxon>
        <taxon>Halobacteriales</taxon>
        <taxon>Natrialbaceae</taxon>
        <taxon>Natrialba</taxon>
    </lineage>
</organism>
<reference evidence="1 2" key="1">
    <citation type="journal article" date="2014" name="PLoS Genet.">
        <title>Phylogenetically driven sequencing of extremely halophilic archaea reveals strategies for static and dynamic osmo-response.</title>
        <authorList>
            <person name="Becker E.A."/>
            <person name="Seitzer P.M."/>
            <person name="Tritt A."/>
            <person name="Larsen D."/>
            <person name="Krusor M."/>
            <person name="Yao A.I."/>
            <person name="Wu D."/>
            <person name="Madern D."/>
            <person name="Eisen J.A."/>
            <person name="Darling A.E."/>
            <person name="Facciotti M.T."/>
        </authorList>
    </citation>
    <scope>NUCLEOTIDE SEQUENCE [LARGE SCALE GENOMIC DNA]</scope>
    <source>
        <strain evidence="1 2">DSM 12278</strain>
    </source>
</reference>
<keyword evidence="2" id="KW-1185">Reference proteome</keyword>
<dbReference type="OrthoDB" id="325754at2157"/>